<evidence type="ECO:0000256" key="8">
    <source>
        <dbReference type="SAM" id="SignalP"/>
    </source>
</evidence>
<comment type="caution">
    <text evidence="10">The sequence shown here is derived from an EMBL/GenBank/DDBJ whole genome shotgun (WGS) entry which is preliminary data.</text>
</comment>
<dbReference type="PANTHER" id="PTHR22726:SF1">
    <property type="entry name" value="METALLOENDOPEPTIDASE OMA1, MITOCHONDRIAL"/>
    <property type="match status" value="1"/>
</dbReference>
<evidence type="ECO:0000256" key="5">
    <source>
        <dbReference type="ARBA" id="ARBA00022833"/>
    </source>
</evidence>
<dbReference type="PROSITE" id="PS51782">
    <property type="entry name" value="LYSM"/>
    <property type="match status" value="1"/>
</dbReference>
<keyword evidence="8" id="KW-0732">Signal</keyword>
<dbReference type="Gene3D" id="3.10.350.10">
    <property type="entry name" value="LysM domain"/>
    <property type="match status" value="1"/>
</dbReference>
<organism evidence="10 11">
    <name type="scientific">Novosphingobium lindaniclasticum LE124</name>
    <dbReference type="NCBI Taxonomy" id="1096930"/>
    <lineage>
        <taxon>Bacteria</taxon>
        <taxon>Pseudomonadati</taxon>
        <taxon>Pseudomonadota</taxon>
        <taxon>Alphaproteobacteria</taxon>
        <taxon>Sphingomonadales</taxon>
        <taxon>Sphingomonadaceae</taxon>
        <taxon>Novosphingobium</taxon>
    </lineage>
</organism>
<evidence type="ECO:0000313" key="10">
    <source>
        <dbReference type="EMBL" id="EQB07323.1"/>
    </source>
</evidence>
<gene>
    <name evidence="10" type="ORF">L284_23275</name>
</gene>
<dbReference type="Proteomes" id="UP000015527">
    <property type="component" value="Unassembled WGS sequence"/>
</dbReference>
<keyword evidence="2" id="KW-0645">Protease</keyword>
<feature type="region of interest" description="Disordered" evidence="7">
    <location>
        <begin position="240"/>
        <end position="282"/>
    </location>
</feature>
<feature type="domain" description="LysM" evidence="9">
    <location>
        <begin position="457"/>
        <end position="504"/>
    </location>
</feature>
<evidence type="ECO:0000256" key="4">
    <source>
        <dbReference type="ARBA" id="ARBA00022801"/>
    </source>
</evidence>
<dbReference type="Gene3D" id="3.30.2010.10">
    <property type="entry name" value="Metalloproteases ('zincins'), catalytic domain"/>
    <property type="match status" value="1"/>
</dbReference>
<feature type="compositionally biased region" description="Polar residues" evidence="7">
    <location>
        <begin position="240"/>
        <end position="255"/>
    </location>
</feature>
<dbReference type="InterPro" id="IPR006311">
    <property type="entry name" value="TAT_signal"/>
</dbReference>
<dbReference type="Pfam" id="PF01435">
    <property type="entry name" value="Peptidase_M48"/>
    <property type="match status" value="1"/>
</dbReference>
<feature type="chain" id="PRO_5004576175" evidence="8">
    <location>
        <begin position="28"/>
        <end position="507"/>
    </location>
</feature>
<evidence type="ECO:0000313" key="11">
    <source>
        <dbReference type="Proteomes" id="UP000015527"/>
    </source>
</evidence>
<sequence length="507" mass="52813">MSADRSVRGIRPSRRAGIAAAAGCVLAAMAPATTGVAAQAYPTTANSISRADKAEGAKAHPDLLAEFGGALTGPQASYVEQVGKTIAIQSGLSNARGDFAVTLLNSPVNNAFAIPGGYVYVTRQLTALMNNEAELAGVLGHEVGHVAARHSAKRQQAASRNQLLGVLGSVLSGVLLGDSAFGRLGQQLASQGSQMLTLKYSRSQELEADRLGISYLKRAGYDPRAMATVLDSLARQNALESQLRGSTNQVPQWASTHPDPASRVRDAQAQAGSGQSGSGQVGMTNRDVFLTRIDGLVYGDDPKQGIIDGNRFTHPDLRLAFQAPEGFYLVNGTQAVSINGDSGKAQFSGGALGTGLDAYIQTVFASLTQSGQARIVPSRIERAEVNGLAAAYGVAQVQASSGPVDVAVFAYDFGGGKAYHFLTITRVGGAGAFNGMFKSMRRISAGEAGQVKPRRLSVVTVKAGDTVQSLAGRMAYTDAAVERFLVLNGLESGARLVPGQKVKLVVY</sequence>
<feature type="signal peptide" evidence="8">
    <location>
        <begin position="1"/>
        <end position="27"/>
    </location>
</feature>
<dbReference type="PROSITE" id="PS51318">
    <property type="entry name" value="TAT"/>
    <property type="match status" value="1"/>
</dbReference>
<dbReference type="AlphaFoldDB" id="T0H5G2"/>
<keyword evidence="3" id="KW-0479">Metal-binding</keyword>
<dbReference type="InterPro" id="IPR036779">
    <property type="entry name" value="LysM_dom_sf"/>
</dbReference>
<dbReference type="EMBL" id="ATHL01000155">
    <property type="protein sequence ID" value="EQB07323.1"/>
    <property type="molecule type" value="Genomic_DNA"/>
</dbReference>
<keyword evidence="11" id="KW-1185">Reference proteome</keyword>
<name>T0H5G2_9SPHN</name>
<evidence type="ECO:0000256" key="1">
    <source>
        <dbReference type="ARBA" id="ARBA00001947"/>
    </source>
</evidence>
<keyword evidence="6" id="KW-0482">Metalloprotease</keyword>
<accession>T0H5G2</accession>
<dbReference type="Pfam" id="PF01476">
    <property type="entry name" value="LysM"/>
    <property type="match status" value="1"/>
</dbReference>
<dbReference type="PANTHER" id="PTHR22726">
    <property type="entry name" value="METALLOENDOPEPTIDASE OMA1"/>
    <property type="match status" value="1"/>
</dbReference>
<dbReference type="GO" id="GO:0051603">
    <property type="term" value="P:proteolysis involved in protein catabolic process"/>
    <property type="evidence" value="ECO:0007669"/>
    <property type="project" value="TreeGrafter"/>
</dbReference>
<dbReference type="GO" id="GO:0004222">
    <property type="term" value="F:metalloendopeptidase activity"/>
    <property type="evidence" value="ECO:0007669"/>
    <property type="project" value="InterPro"/>
</dbReference>
<dbReference type="GO" id="GO:0046872">
    <property type="term" value="F:metal ion binding"/>
    <property type="evidence" value="ECO:0007669"/>
    <property type="project" value="UniProtKB-KW"/>
</dbReference>
<proteinExistence type="predicted"/>
<reference evidence="10 11" key="1">
    <citation type="journal article" date="2013" name="Genome Announc.">
        <title>Genome Sequence of Novosphingobium lindaniclasticum LE124T, Isolated from a Hexachlorocyclohexane Dumpsite.</title>
        <authorList>
            <person name="Saxena A."/>
            <person name="Nayyar N."/>
            <person name="Sangwan N."/>
            <person name="Kumari R."/>
            <person name="Khurana J.P."/>
            <person name="Lal R."/>
        </authorList>
    </citation>
    <scope>NUCLEOTIDE SEQUENCE [LARGE SCALE GENOMIC DNA]</scope>
    <source>
        <strain evidence="10 11">LE124</strain>
    </source>
</reference>
<dbReference type="eggNOG" id="COG4784">
    <property type="taxonomic scope" value="Bacteria"/>
</dbReference>
<keyword evidence="4" id="KW-0378">Hydrolase</keyword>
<dbReference type="GO" id="GO:0016020">
    <property type="term" value="C:membrane"/>
    <property type="evidence" value="ECO:0007669"/>
    <property type="project" value="TreeGrafter"/>
</dbReference>
<dbReference type="InterPro" id="IPR018392">
    <property type="entry name" value="LysM"/>
</dbReference>
<evidence type="ECO:0000256" key="3">
    <source>
        <dbReference type="ARBA" id="ARBA00022723"/>
    </source>
</evidence>
<dbReference type="InterPro" id="IPR051156">
    <property type="entry name" value="Mito/Outer_Membr_Metalloprot"/>
</dbReference>
<comment type="cofactor">
    <cofactor evidence="1">
        <name>Zn(2+)</name>
        <dbReference type="ChEBI" id="CHEBI:29105"/>
    </cofactor>
</comment>
<dbReference type="PATRIC" id="fig|1096930.3.peg.4584"/>
<protein>
    <submittedName>
        <fullName evidence="10">Peptidase M48, Ste24p</fullName>
    </submittedName>
</protein>
<evidence type="ECO:0000256" key="7">
    <source>
        <dbReference type="SAM" id="MobiDB-lite"/>
    </source>
</evidence>
<keyword evidence="5" id="KW-0862">Zinc</keyword>
<evidence type="ECO:0000256" key="2">
    <source>
        <dbReference type="ARBA" id="ARBA00022670"/>
    </source>
</evidence>
<dbReference type="CDD" id="cd00118">
    <property type="entry name" value="LysM"/>
    <property type="match status" value="1"/>
</dbReference>
<dbReference type="CDD" id="cd07324">
    <property type="entry name" value="M48C_Oma1-like"/>
    <property type="match status" value="1"/>
</dbReference>
<dbReference type="RefSeq" id="WP_021236311.1">
    <property type="nucleotide sequence ID" value="NZ_ATHL01000155.1"/>
</dbReference>
<evidence type="ECO:0000259" key="9">
    <source>
        <dbReference type="PROSITE" id="PS51782"/>
    </source>
</evidence>
<dbReference type="InterPro" id="IPR001915">
    <property type="entry name" value="Peptidase_M48"/>
</dbReference>
<evidence type="ECO:0000256" key="6">
    <source>
        <dbReference type="ARBA" id="ARBA00023049"/>
    </source>
</evidence>